<proteinExistence type="predicted"/>
<accession>A0ABV0N2C6</accession>
<comment type="caution">
    <text evidence="1">The sequence shown here is derived from an EMBL/GenBank/DDBJ whole genome shotgun (WGS) entry which is preliminary data.</text>
</comment>
<reference evidence="1 2" key="1">
    <citation type="submission" date="2021-06" db="EMBL/GenBank/DDBJ databases">
        <authorList>
            <person name="Palmer J.M."/>
        </authorList>
    </citation>
    <scope>NUCLEOTIDE SEQUENCE [LARGE SCALE GENOMIC DNA]</scope>
    <source>
        <strain evidence="1 2">GA_2019</strain>
        <tissue evidence="1">Muscle</tissue>
    </source>
</reference>
<protein>
    <submittedName>
        <fullName evidence="1">Uncharacterized protein</fullName>
    </submittedName>
</protein>
<gene>
    <name evidence="1" type="ORF">GOODEAATRI_017848</name>
</gene>
<organism evidence="1 2">
    <name type="scientific">Goodea atripinnis</name>
    <dbReference type="NCBI Taxonomy" id="208336"/>
    <lineage>
        <taxon>Eukaryota</taxon>
        <taxon>Metazoa</taxon>
        <taxon>Chordata</taxon>
        <taxon>Craniata</taxon>
        <taxon>Vertebrata</taxon>
        <taxon>Euteleostomi</taxon>
        <taxon>Actinopterygii</taxon>
        <taxon>Neopterygii</taxon>
        <taxon>Teleostei</taxon>
        <taxon>Neoteleostei</taxon>
        <taxon>Acanthomorphata</taxon>
        <taxon>Ovalentaria</taxon>
        <taxon>Atherinomorphae</taxon>
        <taxon>Cyprinodontiformes</taxon>
        <taxon>Goodeidae</taxon>
        <taxon>Goodea</taxon>
    </lineage>
</organism>
<name>A0ABV0N2C6_9TELE</name>
<dbReference type="Proteomes" id="UP001476798">
    <property type="component" value="Unassembled WGS sequence"/>
</dbReference>
<sequence length="104" mass="11507">MCVNTMPGWKDIGNDLREATLAAHRSGKLVVCSKKCSTVITIIQKLKTSNISFPGLDILTNSPHGLRVPRSENKKNMSSSTFNCTGLMLKLMTEQSEKDCFIFV</sequence>
<evidence type="ECO:0000313" key="2">
    <source>
        <dbReference type="Proteomes" id="UP001476798"/>
    </source>
</evidence>
<evidence type="ECO:0000313" key="1">
    <source>
        <dbReference type="EMBL" id="MEQ2165535.1"/>
    </source>
</evidence>
<dbReference type="EMBL" id="JAHRIO010021470">
    <property type="protein sequence ID" value="MEQ2165535.1"/>
    <property type="molecule type" value="Genomic_DNA"/>
</dbReference>
<keyword evidence="2" id="KW-1185">Reference proteome</keyword>